<dbReference type="CDD" id="cd22338">
    <property type="entry name" value="NaeI-like"/>
    <property type="match status" value="1"/>
</dbReference>
<keyword evidence="2" id="KW-0255">Endonuclease</keyword>
<dbReference type="InterPro" id="IPR036388">
    <property type="entry name" value="WH-like_DNA-bd_sf"/>
</dbReference>
<name>A0ABP4N4V1_9ACTN</name>
<evidence type="ECO:0000259" key="5">
    <source>
        <dbReference type="Pfam" id="PF09126"/>
    </source>
</evidence>
<feature type="region of interest" description="Disordered" evidence="4">
    <location>
        <begin position="28"/>
        <end position="61"/>
    </location>
</feature>
<comment type="caution">
    <text evidence="6">The sequence shown here is derived from an EMBL/GenBank/DDBJ whole genome shotgun (WGS) entry which is preliminary data.</text>
</comment>
<feature type="region of interest" description="Disordered" evidence="4">
    <location>
        <begin position="326"/>
        <end position="362"/>
    </location>
</feature>
<dbReference type="EMBL" id="BAAAPH010000003">
    <property type="protein sequence ID" value="GAA1555687.1"/>
    <property type="molecule type" value="Genomic_DNA"/>
</dbReference>
<proteinExistence type="predicted"/>
<sequence length="362" mass="40448">MATGDEDPLVSSDYAEVELTVMPLRRRRIVGQRAKTTGRPKLQSGPRPPATNAQPPDRQSDPQLWAVHDALLRADPTGARTAVVLREAFDQAYDGQRTGRWDYTQLLKTEKTHLGTLVEIWLQREFKFSDGDELDYKIAGQDVDAKWSRDLYGWEIPPEMYSRGDKLAMVVWANEYSARWALGLIRISELVLVPEGKQRDRKRRLNDIGADSVLWVHRGKPMIKNTLLHLPMHIVQEISDAPTGQKAVSILFARAQGQLITRAAVATAAQQVDSAKRVRDARTVLAPDGIVILGHYDPHPRIARDLGLPVPTLGRFVSARLVRSRPGESEPSALIAGERWRLAQPDEPVESAPPLPKQGQES</sequence>
<dbReference type="Gene3D" id="3.40.600.10">
    <property type="entry name" value="DNA mismatch repair MutH/Restriction endonuclease, type II"/>
    <property type="match status" value="1"/>
</dbReference>
<accession>A0ABP4N4V1</accession>
<evidence type="ECO:0000256" key="4">
    <source>
        <dbReference type="SAM" id="MobiDB-lite"/>
    </source>
</evidence>
<evidence type="ECO:0000313" key="6">
    <source>
        <dbReference type="EMBL" id="GAA1555687.1"/>
    </source>
</evidence>
<evidence type="ECO:0000256" key="1">
    <source>
        <dbReference type="ARBA" id="ARBA00022722"/>
    </source>
</evidence>
<evidence type="ECO:0000313" key="7">
    <source>
        <dbReference type="Proteomes" id="UP001501705"/>
    </source>
</evidence>
<dbReference type="SUPFAM" id="SSF52980">
    <property type="entry name" value="Restriction endonuclease-like"/>
    <property type="match status" value="1"/>
</dbReference>
<dbReference type="Proteomes" id="UP001501705">
    <property type="component" value="Unassembled WGS sequence"/>
</dbReference>
<keyword evidence="7" id="KW-1185">Reference proteome</keyword>
<protein>
    <recommendedName>
        <fullName evidence="5">Type II restriction enzyme NaeI domain-containing protein</fullName>
    </recommendedName>
</protein>
<reference evidence="7" key="1">
    <citation type="journal article" date="2019" name="Int. J. Syst. Evol. Microbiol.">
        <title>The Global Catalogue of Microorganisms (GCM) 10K type strain sequencing project: providing services to taxonomists for standard genome sequencing and annotation.</title>
        <authorList>
            <consortium name="The Broad Institute Genomics Platform"/>
            <consortium name="The Broad Institute Genome Sequencing Center for Infectious Disease"/>
            <person name="Wu L."/>
            <person name="Ma J."/>
        </authorList>
    </citation>
    <scope>NUCLEOTIDE SEQUENCE [LARGE SCALE GENOMIC DNA]</scope>
    <source>
        <strain evidence="7">JCM 15572</strain>
    </source>
</reference>
<feature type="domain" description="Type II restriction enzyme NaeI" evidence="5">
    <location>
        <begin position="67"/>
        <end position="350"/>
    </location>
</feature>
<dbReference type="Pfam" id="PF09126">
    <property type="entry name" value="NaeI"/>
    <property type="match status" value="1"/>
</dbReference>
<organism evidence="6 7">
    <name type="scientific">Kribbella hippodromi</name>
    <dbReference type="NCBI Taxonomy" id="434347"/>
    <lineage>
        <taxon>Bacteria</taxon>
        <taxon>Bacillati</taxon>
        <taxon>Actinomycetota</taxon>
        <taxon>Actinomycetes</taxon>
        <taxon>Propionibacteriales</taxon>
        <taxon>Kribbellaceae</taxon>
        <taxon>Kribbella</taxon>
    </lineage>
</organism>
<evidence type="ECO:0000256" key="3">
    <source>
        <dbReference type="ARBA" id="ARBA00022801"/>
    </source>
</evidence>
<gene>
    <name evidence="6" type="ORF">GCM10009804_10710</name>
</gene>
<evidence type="ECO:0000256" key="2">
    <source>
        <dbReference type="ARBA" id="ARBA00022759"/>
    </source>
</evidence>
<dbReference type="InterPro" id="IPR037057">
    <property type="entry name" value="DNA_rep_MutH/T2_RE_sf"/>
</dbReference>
<dbReference type="InterPro" id="IPR015210">
    <property type="entry name" value="NaeI"/>
</dbReference>
<dbReference type="RefSeq" id="WP_344232194.1">
    <property type="nucleotide sequence ID" value="NZ_BAAAPH010000003.1"/>
</dbReference>
<keyword evidence="3" id="KW-0378">Hydrolase</keyword>
<dbReference type="InterPro" id="IPR011335">
    <property type="entry name" value="Restrct_endonuc-II-like"/>
</dbReference>
<keyword evidence="1" id="KW-0540">Nuclease</keyword>
<dbReference type="Gene3D" id="1.10.10.10">
    <property type="entry name" value="Winged helix-like DNA-binding domain superfamily/Winged helix DNA-binding domain"/>
    <property type="match status" value="1"/>
</dbReference>